<dbReference type="Pfam" id="PF00271">
    <property type="entry name" value="Helicase_C"/>
    <property type="match status" value="1"/>
</dbReference>
<name>A0A8K0T0W2_9HYPO</name>
<keyword evidence="3 9" id="KW-0547">Nucleotide-binding</keyword>
<dbReference type="GO" id="GO:0016787">
    <property type="term" value="F:hydrolase activity"/>
    <property type="evidence" value="ECO:0007669"/>
    <property type="project" value="UniProtKB-KW"/>
</dbReference>
<evidence type="ECO:0000256" key="5">
    <source>
        <dbReference type="ARBA" id="ARBA00022806"/>
    </source>
</evidence>
<dbReference type="InterPro" id="IPR027417">
    <property type="entry name" value="P-loop_NTPase"/>
</dbReference>
<sequence>MFRQVFQRCARQAGTVATASMLRSRIAVPAARSAIGHASPLSVPLKNVAHAIRTYSAEAAAVSSSQGSEAPVSFRSLEEHGVDSTLLRAIDTDMGYEHMSPVQAKTIHPALKGSDIVAQARTGTGKTLAFLLPIFQRMLTQDPTLANRSAKRTASIDDVRGIVLSPTRELAEQIAVEARRLAARTGIVVQTAVGGTAKRFSLMKMQREGCHLLVATPGRLNDLLEDDASGVAAPNLDALVLDEADRMLDVGFERELNDILSHLPKPSEHVRQTMLVSATIPDNVIRLARNMVRQDDFEFVQTIGENETLTHDKIPQNMVAIDGWGDVVPSLYELISREIAKRNSDPSMRPFKAIVYLNNSATVDYLGAVFDNLRQSGELRAGTYHISGKMMQNARFRAADGFRKSRSAILLSSDVTARGMDFPDVTHVIQIDTPRDRETYIHRLGRTGRQNKDGEGWLFLPPLNTNTARRELQGLPIQKNESLECANASSQTPEAENARKVVAQASRHVAPELFEDAYGVMVSSQTYNPAVLIDDLNDWATKRLGLASPPAVSYAFAAKRNLLNTNLTIRPAGERFDRGDRGFGRDGRDSGRRFGGRDRNRESSDPFSEMRRNIRRDDHGGRDRGRGGRGGRGGFGDSSF</sequence>
<protein>
    <recommendedName>
        <fullName evidence="10">ATP-dependent RNA helicase</fullName>
        <ecNumber evidence="10">3.6.4.13</ecNumber>
    </recommendedName>
</protein>
<reference evidence="15" key="1">
    <citation type="journal article" date="2021" name="Nat. Commun.">
        <title>Genetic determinants of endophytism in the Arabidopsis root mycobiome.</title>
        <authorList>
            <person name="Mesny F."/>
            <person name="Miyauchi S."/>
            <person name="Thiergart T."/>
            <person name="Pickel B."/>
            <person name="Atanasova L."/>
            <person name="Karlsson M."/>
            <person name="Huettel B."/>
            <person name="Barry K.W."/>
            <person name="Haridas S."/>
            <person name="Chen C."/>
            <person name="Bauer D."/>
            <person name="Andreopoulos W."/>
            <person name="Pangilinan J."/>
            <person name="LaButti K."/>
            <person name="Riley R."/>
            <person name="Lipzen A."/>
            <person name="Clum A."/>
            <person name="Drula E."/>
            <person name="Henrissat B."/>
            <person name="Kohler A."/>
            <person name="Grigoriev I.V."/>
            <person name="Martin F.M."/>
            <person name="Hacquard S."/>
        </authorList>
    </citation>
    <scope>NUCLEOTIDE SEQUENCE</scope>
    <source>
        <strain evidence="15">MPI-CAGE-CH-0235</strain>
    </source>
</reference>
<evidence type="ECO:0000256" key="6">
    <source>
        <dbReference type="ARBA" id="ARBA00022840"/>
    </source>
</evidence>
<dbReference type="Gene3D" id="3.40.50.300">
    <property type="entry name" value="P-loop containing nucleotide triphosphate hydrolases"/>
    <property type="match status" value="2"/>
</dbReference>
<dbReference type="GO" id="GO:0006364">
    <property type="term" value="P:rRNA processing"/>
    <property type="evidence" value="ECO:0007669"/>
    <property type="project" value="UniProtKB-KW"/>
</dbReference>
<evidence type="ECO:0000259" key="14">
    <source>
        <dbReference type="PROSITE" id="PS51195"/>
    </source>
</evidence>
<evidence type="ECO:0000256" key="3">
    <source>
        <dbReference type="ARBA" id="ARBA00022741"/>
    </source>
</evidence>
<keyword evidence="2" id="KW-0698">rRNA processing</keyword>
<comment type="function">
    <text evidence="10">RNA helicase.</text>
</comment>
<dbReference type="SUPFAM" id="SSF52540">
    <property type="entry name" value="P-loop containing nucleoside triphosphate hydrolases"/>
    <property type="match status" value="2"/>
</dbReference>
<feature type="compositionally biased region" description="Gly residues" evidence="11">
    <location>
        <begin position="628"/>
        <end position="640"/>
    </location>
</feature>
<comment type="similarity">
    <text evidence="9">Belongs to the DEAD box helicase family.</text>
</comment>
<dbReference type="SMART" id="SM00487">
    <property type="entry name" value="DEXDc"/>
    <property type="match status" value="1"/>
</dbReference>
<dbReference type="PROSITE" id="PS51194">
    <property type="entry name" value="HELICASE_CTER"/>
    <property type="match status" value="1"/>
</dbReference>
<keyword evidence="5 9" id="KW-0347">Helicase</keyword>
<dbReference type="GO" id="GO:0005730">
    <property type="term" value="C:nucleolus"/>
    <property type="evidence" value="ECO:0007669"/>
    <property type="project" value="UniProtKB-SubCell"/>
</dbReference>
<feature type="domain" description="Helicase ATP-binding" evidence="12">
    <location>
        <begin position="107"/>
        <end position="298"/>
    </location>
</feature>
<organism evidence="15 16">
    <name type="scientific">Stachybotrys elegans</name>
    <dbReference type="NCBI Taxonomy" id="80388"/>
    <lineage>
        <taxon>Eukaryota</taxon>
        <taxon>Fungi</taxon>
        <taxon>Dikarya</taxon>
        <taxon>Ascomycota</taxon>
        <taxon>Pezizomycotina</taxon>
        <taxon>Sordariomycetes</taxon>
        <taxon>Hypocreomycetidae</taxon>
        <taxon>Hypocreales</taxon>
        <taxon>Stachybotryaceae</taxon>
        <taxon>Stachybotrys</taxon>
    </lineage>
</organism>
<dbReference type="EMBL" id="JAGPNK010000001">
    <property type="protein sequence ID" value="KAH7328208.1"/>
    <property type="molecule type" value="Genomic_DNA"/>
</dbReference>
<dbReference type="OrthoDB" id="193716at2759"/>
<dbReference type="PROSITE" id="PS51192">
    <property type="entry name" value="HELICASE_ATP_BIND_1"/>
    <property type="match status" value="1"/>
</dbReference>
<comment type="catalytic activity">
    <reaction evidence="10">
        <text>ATP + H2O = ADP + phosphate + H(+)</text>
        <dbReference type="Rhea" id="RHEA:13065"/>
        <dbReference type="ChEBI" id="CHEBI:15377"/>
        <dbReference type="ChEBI" id="CHEBI:15378"/>
        <dbReference type="ChEBI" id="CHEBI:30616"/>
        <dbReference type="ChEBI" id="CHEBI:43474"/>
        <dbReference type="ChEBI" id="CHEBI:456216"/>
        <dbReference type="EC" id="3.6.4.13"/>
    </reaction>
</comment>
<feature type="domain" description="DEAD-box RNA helicase Q" evidence="14">
    <location>
        <begin position="75"/>
        <end position="104"/>
    </location>
</feature>
<feature type="region of interest" description="Disordered" evidence="11">
    <location>
        <begin position="573"/>
        <end position="640"/>
    </location>
</feature>
<evidence type="ECO:0000256" key="9">
    <source>
        <dbReference type="RuleBase" id="RU000492"/>
    </source>
</evidence>
<feature type="compositionally biased region" description="Basic and acidic residues" evidence="11">
    <location>
        <begin position="573"/>
        <end position="626"/>
    </location>
</feature>
<dbReference type="InterPro" id="IPR014014">
    <property type="entry name" value="RNA_helicase_DEAD_Q_motif"/>
</dbReference>
<evidence type="ECO:0000256" key="1">
    <source>
        <dbReference type="ARBA" id="ARBA00004604"/>
    </source>
</evidence>
<accession>A0A8K0T0W2</accession>
<keyword evidence="6 9" id="KW-0067">ATP-binding</keyword>
<dbReference type="CDD" id="cd18787">
    <property type="entry name" value="SF2_C_DEAD"/>
    <property type="match status" value="1"/>
</dbReference>
<dbReference type="InterPro" id="IPR000629">
    <property type="entry name" value="RNA-helicase_DEAD-box_CS"/>
</dbReference>
<dbReference type="GO" id="GO:0005524">
    <property type="term" value="F:ATP binding"/>
    <property type="evidence" value="ECO:0007669"/>
    <property type="project" value="UniProtKB-UniRule"/>
</dbReference>
<dbReference type="GO" id="GO:0003724">
    <property type="term" value="F:RNA helicase activity"/>
    <property type="evidence" value="ECO:0007669"/>
    <property type="project" value="UniProtKB-EC"/>
</dbReference>
<dbReference type="InterPro" id="IPR011545">
    <property type="entry name" value="DEAD/DEAH_box_helicase_dom"/>
</dbReference>
<evidence type="ECO:0000256" key="7">
    <source>
        <dbReference type="ARBA" id="ARBA00022884"/>
    </source>
</evidence>
<evidence type="ECO:0000259" key="12">
    <source>
        <dbReference type="PROSITE" id="PS51192"/>
    </source>
</evidence>
<dbReference type="PANTHER" id="PTHR24031">
    <property type="entry name" value="RNA HELICASE"/>
    <property type="match status" value="1"/>
</dbReference>
<keyword evidence="7 10" id="KW-0694">RNA-binding</keyword>
<keyword evidence="16" id="KW-1185">Reference proteome</keyword>
<evidence type="ECO:0000256" key="10">
    <source>
        <dbReference type="RuleBase" id="RU365068"/>
    </source>
</evidence>
<dbReference type="PROSITE" id="PS00039">
    <property type="entry name" value="DEAD_ATP_HELICASE"/>
    <property type="match status" value="1"/>
</dbReference>
<feature type="domain" description="Helicase C-terminal" evidence="13">
    <location>
        <begin position="327"/>
        <end position="500"/>
    </location>
</feature>
<comment type="subcellular location">
    <subcellularLocation>
        <location evidence="1">Nucleus</location>
        <location evidence="1">Nucleolus</location>
    </subcellularLocation>
</comment>
<evidence type="ECO:0000256" key="8">
    <source>
        <dbReference type="PROSITE-ProRule" id="PRU00552"/>
    </source>
</evidence>
<dbReference type="InterPro" id="IPR014001">
    <property type="entry name" value="Helicase_ATP-bd"/>
</dbReference>
<dbReference type="GO" id="GO:0003723">
    <property type="term" value="F:RNA binding"/>
    <property type="evidence" value="ECO:0007669"/>
    <property type="project" value="UniProtKB-UniRule"/>
</dbReference>
<evidence type="ECO:0000259" key="13">
    <source>
        <dbReference type="PROSITE" id="PS51194"/>
    </source>
</evidence>
<evidence type="ECO:0000256" key="4">
    <source>
        <dbReference type="ARBA" id="ARBA00022801"/>
    </source>
</evidence>
<dbReference type="Proteomes" id="UP000813444">
    <property type="component" value="Unassembled WGS sequence"/>
</dbReference>
<proteinExistence type="inferred from homology"/>
<comment type="domain">
    <text evidence="10">The Q motif is unique to and characteristic of the DEAD box family of RNA helicases and controls ATP binding and hydrolysis.</text>
</comment>
<keyword evidence="4 9" id="KW-0378">Hydrolase</keyword>
<comment type="caution">
    <text evidence="15">The sequence shown here is derived from an EMBL/GenBank/DDBJ whole genome shotgun (WGS) entry which is preliminary data.</text>
</comment>
<gene>
    <name evidence="15" type="ORF">B0I35DRAFT_472948</name>
</gene>
<dbReference type="InterPro" id="IPR001650">
    <property type="entry name" value="Helicase_C-like"/>
</dbReference>
<dbReference type="EC" id="3.6.4.13" evidence="10"/>
<dbReference type="PROSITE" id="PS51195">
    <property type="entry name" value="Q_MOTIF"/>
    <property type="match status" value="1"/>
</dbReference>
<evidence type="ECO:0000313" key="15">
    <source>
        <dbReference type="EMBL" id="KAH7328208.1"/>
    </source>
</evidence>
<evidence type="ECO:0000256" key="2">
    <source>
        <dbReference type="ARBA" id="ARBA00022552"/>
    </source>
</evidence>
<dbReference type="SMART" id="SM00490">
    <property type="entry name" value="HELICc"/>
    <property type="match status" value="1"/>
</dbReference>
<evidence type="ECO:0000313" key="16">
    <source>
        <dbReference type="Proteomes" id="UP000813444"/>
    </source>
</evidence>
<dbReference type="Pfam" id="PF00270">
    <property type="entry name" value="DEAD"/>
    <property type="match status" value="1"/>
</dbReference>
<dbReference type="AlphaFoldDB" id="A0A8K0T0W2"/>
<feature type="short sequence motif" description="Q motif" evidence="8">
    <location>
        <begin position="75"/>
        <end position="104"/>
    </location>
</feature>
<evidence type="ECO:0000256" key="11">
    <source>
        <dbReference type="SAM" id="MobiDB-lite"/>
    </source>
</evidence>